<dbReference type="Pfam" id="PF01582">
    <property type="entry name" value="TIR"/>
    <property type="match status" value="1"/>
</dbReference>
<protein>
    <submittedName>
        <fullName evidence="3">Disease resistance protein (TIR-NBS-LRR class)</fullName>
    </submittedName>
</protein>
<dbReference type="GO" id="GO:0005634">
    <property type="term" value="C:nucleus"/>
    <property type="evidence" value="ECO:0000318"/>
    <property type="project" value="GO_Central"/>
</dbReference>
<organism evidence="3 5">
    <name type="scientific">Medicago truncatula</name>
    <name type="common">Barrel medic</name>
    <name type="synonym">Medicago tribuloides</name>
    <dbReference type="NCBI Taxonomy" id="3880"/>
    <lineage>
        <taxon>Eukaryota</taxon>
        <taxon>Viridiplantae</taxon>
        <taxon>Streptophyta</taxon>
        <taxon>Embryophyta</taxon>
        <taxon>Tracheophyta</taxon>
        <taxon>Spermatophyta</taxon>
        <taxon>Magnoliopsida</taxon>
        <taxon>eudicotyledons</taxon>
        <taxon>Gunneridae</taxon>
        <taxon>Pentapetalae</taxon>
        <taxon>rosids</taxon>
        <taxon>fabids</taxon>
        <taxon>Fabales</taxon>
        <taxon>Fabaceae</taxon>
        <taxon>Papilionoideae</taxon>
        <taxon>50 kb inversion clade</taxon>
        <taxon>NPAAA clade</taxon>
        <taxon>Hologalegina</taxon>
        <taxon>IRL clade</taxon>
        <taxon>Trifolieae</taxon>
        <taxon>Medicago</taxon>
    </lineage>
</organism>
<dbReference type="AlphaFoldDB" id="G7J2Y1"/>
<reference evidence="3 5" key="1">
    <citation type="journal article" date="2011" name="Nature">
        <title>The Medicago genome provides insight into the evolution of rhizobial symbioses.</title>
        <authorList>
            <person name="Young N.D."/>
            <person name="Debelle F."/>
            <person name="Oldroyd G.E."/>
            <person name="Geurts R."/>
            <person name="Cannon S.B."/>
            <person name="Udvardi M.K."/>
            <person name="Benedito V.A."/>
            <person name="Mayer K.F."/>
            <person name="Gouzy J."/>
            <person name="Schoof H."/>
            <person name="Van de Peer Y."/>
            <person name="Proost S."/>
            <person name="Cook D.R."/>
            <person name="Meyers B.C."/>
            <person name="Spannagl M."/>
            <person name="Cheung F."/>
            <person name="De Mita S."/>
            <person name="Krishnakumar V."/>
            <person name="Gundlach H."/>
            <person name="Zhou S."/>
            <person name="Mudge J."/>
            <person name="Bharti A.K."/>
            <person name="Murray J.D."/>
            <person name="Naoumkina M.A."/>
            <person name="Rosen B."/>
            <person name="Silverstein K.A."/>
            <person name="Tang H."/>
            <person name="Rombauts S."/>
            <person name="Zhao P.X."/>
            <person name="Zhou P."/>
            <person name="Barbe V."/>
            <person name="Bardou P."/>
            <person name="Bechner M."/>
            <person name="Bellec A."/>
            <person name="Berger A."/>
            <person name="Berges H."/>
            <person name="Bidwell S."/>
            <person name="Bisseling T."/>
            <person name="Choisne N."/>
            <person name="Couloux A."/>
            <person name="Denny R."/>
            <person name="Deshpande S."/>
            <person name="Dai X."/>
            <person name="Doyle J.J."/>
            <person name="Dudez A.M."/>
            <person name="Farmer A.D."/>
            <person name="Fouteau S."/>
            <person name="Franken C."/>
            <person name="Gibelin C."/>
            <person name="Gish J."/>
            <person name="Goldstein S."/>
            <person name="Gonzalez A.J."/>
            <person name="Green P.J."/>
            <person name="Hallab A."/>
            <person name="Hartog M."/>
            <person name="Hua A."/>
            <person name="Humphray S.J."/>
            <person name="Jeong D.H."/>
            <person name="Jing Y."/>
            <person name="Jocker A."/>
            <person name="Kenton S.M."/>
            <person name="Kim D.J."/>
            <person name="Klee K."/>
            <person name="Lai H."/>
            <person name="Lang C."/>
            <person name="Lin S."/>
            <person name="Macmil S.L."/>
            <person name="Magdelenat G."/>
            <person name="Matthews L."/>
            <person name="McCorrison J."/>
            <person name="Monaghan E.L."/>
            <person name="Mun J.H."/>
            <person name="Najar F.Z."/>
            <person name="Nicholson C."/>
            <person name="Noirot C."/>
            <person name="O'Bleness M."/>
            <person name="Paule C.R."/>
            <person name="Poulain J."/>
            <person name="Prion F."/>
            <person name="Qin B."/>
            <person name="Qu C."/>
            <person name="Retzel E.F."/>
            <person name="Riddle C."/>
            <person name="Sallet E."/>
            <person name="Samain S."/>
            <person name="Samson N."/>
            <person name="Sanders I."/>
            <person name="Saurat O."/>
            <person name="Scarpelli C."/>
            <person name="Schiex T."/>
            <person name="Segurens B."/>
            <person name="Severin A.J."/>
            <person name="Sherrier D.J."/>
            <person name="Shi R."/>
            <person name="Sims S."/>
            <person name="Singer S.R."/>
            <person name="Sinharoy S."/>
            <person name="Sterck L."/>
            <person name="Viollet A."/>
            <person name="Wang B.B."/>
            <person name="Wang K."/>
            <person name="Wang M."/>
            <person name="Wang X."/>
            <person name="Warfsmann J."/>
            <person name="Weissenbach J."/>
            <person name="White D.D."/>
            <person name="White J.D."/>
            <person name="Wiley G.B."/>
            <person name="Wincker P."/>
            <person name="Xing Y."/>
            <person name="Yang L."/>
            <person name="Yao Z."/>
            <person name="Ying F."/>
            <person name="Zhai J."/>
            <person name="Zhou L."/>
            <person name="Zuber A."/>
            <person name="Denarie J."/>
            <person name="Dixon R.A."/>
            <person name="May G.D."/>
            <person name="Schwartz D.C."/>
            <person name="Rogers J."/>
            <person name="Quetier F."/>
            <person name="Town C.D."/>
            <person name="Roe B.A."/>
        </authorList>
    </citation>
    <scope>NUCLEOTIDE SEQUENCE [LARGE SCALE GENOMIC DNA]</scope>
    <source>
        <strain evidence="3">A17</strain>
        <strain evidence="4 5">cv. Jemalong A17</strain>
    </source>
</reference>
<dbReference type="SUPFAM" id="SSF52200">
    <property type="entry name" value="Toll/Interleukin receptor TIR domain"/>
    <property type="match status" value="1"/>
</dbReference>
<dbReference type="Proteomes" id="UP000002051">
    <property type="component" value="Chromosome 3"/>
</dbReference>
<name>G7J2Y1_MEDTR</name>
<evidence type="ECO:0000313" key="3">
    <source>
        <dbReference type="EMBL" id="AES71274.1"/>
    </source>
</evidence>
<feature type="domain" description="TIR" evidence="2">
    <location>
        <begin position="8"/>
        <end position="74"/>
    </location>
</feature>
<dbReference type="PaxDb" id="3880-AES71274"/>
<dbReference type="PANTHER" id="PTHR32009:SF152">
    <property type="entry name" value="NEUTRAL_ALKALINE INVERTASE"/>
    <property type="match status" value="1"/>
</dbReference>
<dbReference type="PROSITE" id="PS50104">
    <property type="entry name" value="TIR"/>
    <property type="match status" value="1"/>
</dbReference>
<reference evidence="4" key="3">
    <citation type="submission" date="2015-04" db="UniProtKB">
        <authorList>
            <consortium name="EnsemblPlants"/>
        </authorList>
    </citation>
    <scope>IDENTIFICATION</scope>
    <source>
        <strain evidence="4">cv. Jemalong A17</strain>
    </source>
</reference>
<reference evidence="3 5" key="2">
    <citation type="journal article" date="2014" name="BMC Genomics">
        <title>An improved genome release (version Mt4.0) for the model legume Medicago truncatula.</title>
        <authorList>
            <person name="Tang H."/>
            <person name="Krishnakumar V."/>
            <person name="Bidwell S."/>
            <person name="Rosen B."/>
            <person name="Chan A."/>
            <person name="Zhou S."/>
            <person name="Gentzbittel L."/>
            <person name="Childs K.L."/>
            <person name="Yandell M."/>
            <person name="Gundlach H."/>
            <person name="Mayer K.F."/>
            <person name="Schwartz D.C."/>
            <person name="Town C.D."/>
        </authorList>
    </citation>
    <scope>GENOME REANNOTATION</scope>
    <source>
        <strain evidence="4 5">cv. Jemalong A17</strain>
    </source>
</reference>
<gene>
    <name evidence="3" type="ordered locus">MTR_3g072150</name>
</gene>
<evidence type="ECO:0000256" key="1">
    <source>
        <dbReference type="ARBA" id="ARBA00023027"/>
    </source>
</evidence>
<dbReference type="EnsemblPlants" id="AES71274">
    <property type="protein sequence ID" value="AES71274"/>
    <property type="gene ID" value="MTR_3g072150"/>
</dbReference>
<proteinExistence type="predicted"/>
<evidence type="ECO:0000313" key="5">
    <source>
        <dbReference type="Proteomes" id="UP000002051"/>
    </source>
</evidence>
<accession>G7J2Y1</accession>
<dbReference type="PANTHER" id="PTHR32009">
    <property type="entry name" value="TMV RESISTANCE PROTEIN N-LIKE"/>
    <property type="match status" value="1"/>
</dbReference>
<dbReference type="InterPro" id="IPR035897">
    <property type="entry name" value="Toll_tir_struct_dom_sf"/>
</dbReference>
<evidence type="ECO:0000313" key="4">
    <source>
        <dbReference type="EnsemblPlants" id="AES71274"/>
    </source>
</evidence>
<dbReference type="EMBL" id="CM001219">
    <property type="protein sequence ID" value="AES71274.1"/>
    <property type="molecule type" value="Genomic_DNA"/>
</dbReference>
<dbReference type="OMA" id="FAKCKYQ"/>
<keyword evidence="5" id="KW-1185">Reference proteome</keyword>
<dbReference type="Gene3D" id="3.40.50.10140">
    <property type="entry name" value="Toll/interleukin-1 receptor homology (TIR) domain"/>
    <property type="match status" value="1"/>
</dbReference>
<keyword evidence="1" id="KW-0520">NAD</keyword>
<dbReference type="InterPro" id="IPR000157">
    <property type="entry name" value="TIR_dom"/>
</dbReference>
<evidence type="ECO:0000259" key="2">
    <source>
        <dbReference type="PROSITE" id="PS50104"/>
    </source>
</evidence>
<dbReference type="GO" id="GO:0007165">
    <property type="term" value="P:signal transduction"/>
    <property type="evidence" value="ECO:0000318"/>
    <property type="project" value="GO_Central"/>
</dbReference>
<dbReference type="HOGENOM" id="CLU_001561_4_1_1"/>
<sequence length="74" mass="8697">MSSHSQRWIYKVFINFRGEDTRKNFVSHLDAALSNLGVNTFLDDENLLRDTELREKLLSAIRGSHSYLYCYLRA</sequence>